<dbReference type="Proteomes" id="UP000027222">
    <property type="component" value="Unassembled WGS sequence"/>
</dbReference>
<evidence type="ECO:0000313" key="3">
    <source>
        <dbReference type="Proteomes" id="UP000027222"/>
    </source>
</evidence>
<protein>
    <submittedName>
        <fullName evidence="2">Uncharacterized protein</fullName>
    </submittedName>
</protein>
<feature type="region of interest" description="Disordered" evidence="1">
    <location>
        <begin position="455"/>
        <end position="485"/>
    </location>
</feature>
<evidence type="ECO:0000256" key="1">
    <source>
        <dbReference type="SAM" id="MobiDB-lite"/>
    </source>
</evidence>
<proteinExistence type="predicted"/>
<dbReference type="HOGENOM" id="CLU_032327_0_0_1"/>
<organism evidence="2 3">
    <name type="scientific">Galerina marginata (strain CBS 339.88)</name>
    <dbReference type="NCBI Taxonomy" id="685588"/>
    <lineage>
        <taxon>Eukaryota</taxon>
        <taxon>Fungi</taxon>
        <taxon>Dikarya</taxon>
        <taxon>Basidiomycota</taxon>
        <taxon>Agaricomycotina</taxon>
        <taxon>Agaricomycetes</taxon>
        <taxon>Agaricomycetidae</taxon>
        <taxon>Agaricales</taxon>
        <taxon>Agaricineae</taxon>
        <taxon>Strophariaceae</taxon>
        <taxon>Galerina</taxon>
    </lineage>
</organism>
<gene>
    <name evidence="2" type="ORF">GALMADRAFT_148732</name>
</gene>
<evidence type="ECO:0000313" key="2">
    <source>
        <dbReference type="EMBL" id="KDR65388.1"/>
    </source>
</evidence>
<dbReference type="EMBL" id="KL142451">
    <property type="protein sequence ID" value="KDR65388.1"/>
    <property type="molecule type" value="Genomic_DNA"/>
</dbReference>
<feature type="region of interest" description="Disordered" evidence="1">
    <location>
        <begin position="125"/>
        <end position="146"/>
    </location>
</feature>
<reference evidence="3" key="1">
    <citation type="journal article" date="2014" name="Proc. Natl. Acad. Sci. U.S.A.">
        <title>Extensive sampling of basidiomycete genomes demonstrates inadequacy of the white-rot/brown-rot paradigm for wood decay fungi.</title>
        <authorList>
            <person name="Riley R."/>
            <person name="Salamov A.A."/>
            <person name="Brown D.W."/>
            <person name="Nagy L.G."/>
            <person name="Floudas D."/>
            <person name="Held B.W."/>
            <person name="Levasseur A."/>
            <person name="Lombard V."/>
            <person name="Morin E."/>
            <person name="Otillar R."/>
            <person name="Lindquist E.A."/>
            <person name="Sun H."/>
            <person name="LaButti K.M."/>
            <person name="Schmutz J."/>
            <person name="Jabbour D."/>
            <person name="Luo H."/>
            <person name="Baker S.E."/>
            <person name="Pisabarro A.G."/>
            <person name="Walton J.D."/>
            <person name="Blanchette R.A."/>
            <person name="Henrissat B."/>
            <person name="Martin F."/>
            <person name="Cullen D."/>
            <person name="Hibbett D.S."/>
            <person name="Grigoriev I.V."/>
        </authorList>
    </citation>
    <scope>NUCLEOTIDE SEQUENCE [LARGE SCALE GENOMIC DNA]</scope>
    <source>
        <strain evidence="3">CBS 339.88</strain>
    </source>
</reference>
<name>A0A067SF57_GALM3</name>
<dbReference type="AlphaFoldDB" id="A0A067SF57"/>
<dbReference type="STRING" id="685588.A0A067SF57"/>
<keyword evidence="3" id="KW-1185">Reference proteome</keyword>
<accession>A0A067SF57</accession>
<dbReference type="OrthoDB" id="3224221at2759"/>
<sequence length="520" mass="58767">MDYPNFGRDNPDSMAGVEINNNMQFQERSAASLTAEQIFFQKLVQKMEQSDTKMLEVLATTVSLQSSMVARADATDAQISQLARQFRERLGPVPEEVVVNPADVGSGEDVIMTPEVQVARRRIRRDENEADDESDPENSQQSLPQIAFARFPRSIIGAGPEVRLRNTAPSNSANVSSGHAGGQGGTLEQAIFTLTNRVNQLSDEMNQTRIRKYGTSRSREFRLPPQRFTTPDRNARLRAVRSVMNRLLGIKRDVDVITMNQADENDIAAFGSEGNGPGPIAPYAPDWLNIGGPWNHALLIIFMEEFVKEYTVEEEEHQDDICKMFMDRLKRLRKKVLQGTQQPGETQVDMTARYLVNHRRLLKLQRRNTRRNERFDTRSRITVQNALAQTNEAKRAWEHLDDVLVALGPGGMSSDESDVENGQKVYYVKKMSWRRAGLTGKVCVVDRDRNITNTYGNVRAGNPPRIRKRRHGATETSRSAPPGRPINFYDADWLSQLTPRQRKDLGPIAAKELLEFDNMG</sequence>